<sequence length="420" mass="43846">MTHHASPVAPSAAPPGPETGRAPSGAPSADRLTGIDLARGIAVLGMFSAHIGPDVTVGGPVGFLLELARGRSSALFAVLAGFSLVALTGRPQPRTGLAGRQARARVAVRALVLIPLGYVLIALDTSVDVILVCYGLLFLIVLPLHRLRAGTLALLAVSGALILPQAWYAIRASMWTSDWADAVVAVDPLARLTGTDGFVDLLFTGGYPVITWIPFVLAGMAVARLLLDRPGIRTRLALTGGGLALLGYGGSWLALHLAGPGALRVVSSAADGHQASAAWWSDTVGGVPEGRIPLDWMLVASPHSQTTLSILGNTGTALVVITACLTVVARLPRLARLATPVIAVGRTALTAYVLHIVALWVLSDAWYVPAVEDQTMGGLPALLAFMAAAVLLATCWTHCFRRGPLEHLMHTTGRCAQYIR</sequence>
<dbReference type="EMBL" id="BMQK01000002">
    <property type="protein sequence ID" value="GGQ46400.1"/>
    <property type="molecule type" value="Genomic_DNA"/>
</dbReference>
<dbReference type="Proteomes" id="UP000620156">
    <property type="component" value="Unassembled WGS sequence"/>
</dbReference>
<feature type="region of interest" description="Disordered" evidence="1">
    <location>
        <begin position="1"/>
        <end position="29"/>
    </location>
</feature>
<reference evidence="5" key="1">
    <citation type="journal article" date="2014" name="Int. J. Syst. Evol. Microbiol.">
        <title>Complete genome sequence of Corynebacterium casei LMG S-19264T (=DSM 44701T), isolated from a smear-ripened cheese.</title>
        <authorList>
            <consortium name="US DOE Joint Genome Institute (JGI-PGF)"/>
            <person name="Walter F."/>
            <person name="Albersmeier A."/>
            <person name="Kalinowski J."/>
            <person name="Ruckert C."/>
        </authorList>
    </citation>
    <scope>NUCLEOTIDE SEQUENCE</scope>
    <source>
        <strain evidence="5">JCM 3131</strain>
    </source>
</reference>
<feature type="domain" description="Heparan-alpha-glucosaminide N-acetyltransferase catalytic" evidence="4">
    <location>
        <begin position="31"/>
        <end position="231"/>
    </location>
</feature>
<feature type="transmembrane region" description="Helical" evidence="2">
    <location>
        <begin position="129"/>
        <end position="145"/>
    </location>
</feature>
<gene>
    <name evidence="5" type="ORF">GCM10010145_13890</name>
</gene>
<evidence type="ECO:0008006" key="7">
    <source>
        <dbReference type="Google" id="ProtNLM"/>
    </source>
</evidence>
<feature type="transmembrane region" description="Helical" evidence="2">
    <location>
        <begin position="341"/>
        <end position="362"/>
    </location>
</feature>
<evidence type="ECO:0000256" key="1">
    <source>
        <dbReference type="SAM" id="MobiDB-lite"/>
    </source>
</evidence>
<protein>
    <recommendedName>
        <fullName evidence="7">DUF418 domain-containing protein</fullName>
    </recommendedName>
</protein>
<dbReference type="Pfam" id="PF04235">
    <property type="entry name" value="DUF418"/>
    <property type="match status" value="1"/>
</dbReference>
<reference evidence="5" key="2">
    <citation type="submission" date="2020-09" db="EMBL/GenBank/DDBJ databases">
        <authorList>
            <person name="Sun Q."/>
            <person name="Ohkuma M."/>
        </authorList>
    </citation>
    <scope>NUCLEOTIDE SEQUENCE</scope>
    <source>
        <strain evidence="5">JCM 3131</strain>
    </source>
</reference>
<dbReference type="InterPro" id="IPR012429">
    <property type="entry name" value="HGSNAT_cat"/>
</dbReference>
<feature type="domain" description="DUF418" evidence="3">
    <location>
        <begin position="296"/>
        <end position="411"/>
    </location>
</feature>
<feature type="transmembrane region" description="Helical" evidence="2">
    <location>
        <begin position="73"/>
        <end position="90"/>
    </location>
</feature>
<feature type="transmembrane region" description="Helical" evidence="2">
    <location>
        <begin position="236"/>
        <end position="255"/>
    </location>
</feature>
<organism evidence="5 6">
    <name type="scientific">Streptomyces ruber</name>
    <dbReference type="NCBI Taxonomy" id="83378"/>
    <lineage>
        <taxon>Bacteria</taxon>
        <taxon>Bacillati</taxon>
        <taxon>Actinomycetota</taxon>
        <taxon>Actinomycetes</taxon>
        <taxon>Kitasatosporales</taxon>
        <taxon>Streptomycetaceae</taxon>
        <taxon>Streptomyces</taxon>
    </lineage>
</organism>
<feature type="transmembrane region" description="Helical" evidence="2">
    <location>
        <begin position="310"/>
        <end position="329"/>
    </location>
</feature>
<accession>A0A918B8T3</accession>
<keyword evidence="2" id="KW-0812">Transmembrane</keyword>
<feature type="compositionally biased region" description="Low complexity" evidence="1">
    <location>
        <begin position="1"/>
        <end position="11"/>
    </location>
</feature>
<evidence type="ECO:0000256" key="2">
    <source>
        <dbReference type="SAM" id="Phobius"/>
    </source>
</evidence>
<dbReference type="InterPro" id="IPR052529">
    <property type="entry name" value="Bact_Transport_Assoc"/>
</dbReference>
<feature type="transmembrane region" description="Helical" evidence="2">
    <location>
        <begin position="152"/>
        <end position="170"/>
    </location>
</feature>
<dbReference type="PANTHER" id="PTHR30590:SF3">
    <property type="entry name" value="HYPOTHETICAL MEMBRANE SPANNING PROTEIN"/>
    <property type="match status" value="1"/>
</dbReference>
<dbReference type="AlphaFoldDB" id="A0A918B8T3"/>
<dbReference type="InterPro" id="IPR007349">
    <property type="entry name" value="DUF418"/>
</dbReference>
<evidence type="ECO:0000259" key="4">
    <source>
        <dbReference type="Pfam" id="PF07786"/>
    </source>
</evidence>
<comment type="caution">
    <text evidence="5">The sequence shown here is derived from an EMBL/GenBank/DDBJ whole genome shotgun (WGS) entry which is preliminary data.</text>
</comment>
<dbReference type="Pfam" id="PF07786">
    <property type="entry name" value="HGSNAT_cat"/>
    <property type="match status" value="1"/>
</dbReference>
<feature type="transmembrane region" description="Helical" evidence="2">
    <location>
        <begin position="102"/>
        <end position="123"/>
    </location>
</feature>
<proteinExistence type="predicted"/>
<dbReference type="RefSeq" id="WP_189215768.1">
    <property type="nucleotide sequence ID" value="NZ_BMQK01000002.1"/>
</dbReference>
<keyword evidence="6" id="KW-1185">Reference proteome</keyword>
<keyword evidence="2" id="KW-1133">Transmembrane helix</keyword>
<evidence type="ECO:0000259" key="3">
    <source>
        <dbReference type="Pfam" id="PF04235"/>
    </source>
</evidence>
<feature type="transmembrane region" description="Helical" evidence="2">
    <location>
        <begin position="209"/>
        <end position="227"/>
    </location>
</feature>
<feature type="transmembrane region" description="Helical" evidence="2">
    <location>
        <begin position="382"/>
        <end position="400"/>
    </location>
</feature>
<keyword evidence="2" id="KW-0472">Membrane</keyword>
<name>A0A918B8T3_9ACTN</name>
<dbReference type="PANTHER" id="PTHR30590">
    <property type="entry name" value="INNER MEMBRANE PROTEIN"/>
    <property type="match status" value="1"/>
</dbReference>
<evidence type="ECO:0000313" key="6">
    <source>
        <dbReference type="Proteomes" id="UP000620156"/>
    </source>
</evidence>
<evidence type="ECO:0000313" key="5">
    <source>
        <dbReference type="EMBL" id="GGQ46400.1"/>
    </source>
</evidence>